<dbReference type="PATRIC" id="fig|866536.3.peg.2219"/>
<dbReference type="InterPro" id="IPR050090">
    <property type="entry name" value="Tyrosine_recombinase_XerCD"/>
</dbReference>
<evidence type="ECO:0000256" key="3">
    <source>
        <dbReference type="ARBA" id="ARBA00023172"/>
    </source>
</evidence>
<evidence type="ECO:0000313" key="5">
    <source>
        <dbReference type="EMBL" id="AFL84722.1"/>
    </source>
</evidence>
<dbReference type="HOGENOM" id="CLU_033139_7_1_10"/>
<dbReference type="PROSITE" id="PS51898">
    <property type="entry name" value="TYR_RECOMBINASE"/>
    <property type="match status" value="1"/>
</dbReference>
<dbReference type="eggNOG" id="COG4974">
    <property type="taxonomic scope" value="Bacteria"/>
</dbReference>
<dbReference type="PANTHER" id="PTHR30349">
    <property type="entry name" value="PHAGE INTEGRASE-RELATED"/>
    <property type="match status" value="1"/>
</dbReference>
<dbReference type="GO" id="GO:0003677">
    <property type="term" value="F:DNA binding"/>
    <property type="evidence" value="ECO:0007669"/>
    <property type="project" value="UniProtKB-KW"/>
</dbReference>
<dbReference type="AlphaFoldDB" id="I3Z654"/>
<dbReference type="GO" id="GO:0015074">
    <property type="term" value="P:DNA integration"/>
    <property type="evidence" value="ECO:0007669"/>
    <property type="project" value="InterPro"/>
</dbReference>
<gene>
    <name evidence="5" type="ordered locus">Belba_2155</name>
</gene>
<dbReference type="InterPro" id="IPR002104">
    <property type="entry name" value="Integrase_catalytic"/>
</dbReference>
<dbReference type="InterPro" id="IPR025269">
    <property type="entry name" value="SAM-like_dom"/>
</dbReference>
<dbReference type="EMBL" id="CP003281">
    <property type="protein sequence ID" value="AFL84722.1"/>
    <property type="molecule type" value="Genomic_DNA"/>
</dbReference>
<dbReference type="OrthoDB" id="9806835at2"/>
<dbReference type="InterPro" id="IPR013762">
    <property type="entry name" value="Integrase-like_cat_sf"/>
</dbReference>
<dbReference type="InterPro" id="IPR011010">
    <property type="entry name" value="DNA_brk_join_enz"/>
</dbReference>
<dbReference type="Pfam" id="PF17293">
    <property type="entry name" value="Arm-DNA-bind_5"/>
    <property type="match status" value="1"/>
</dbReference>
<keyword evidence="3" id="KW-0233">DNA recombination</keyword>
<organism evidence="5 6">
    <name type="scientific">Belliella baltica (strain DSM 15883 / CIP 108006 / LMG 21964 / BA134)</name>
    <dbReference type="NCBI Taxonomy" id="866536"/>
    <lineage>
        <taxon>Bacteria</taxon>
        <taxon>Pseudomonadati</taxon>
        <taxon>Bacteroidota</taxon>
        <taxon>Cytophagia</taxon>
        <taxon>Cytophagales</taxon>
        <taxon>Cyclobacteriaceae</taxon>
        <taxon>Belliella</taxon>
    </lineage>
</organism>
<dbReference type="Gene3D" id="1.10.443.10">
    <property type="entry name" value="Intergrase catalytic core"/>
    <property type="match status" value="1"/>
</dbReference>
<dbReference type="InterPro" id="IPR035386">
    <property type="entry name" value="Arm-DNA-bind_5"/>
</dbReference>
<evidence type="ECO:0000313" key="6">
    <source>
        <dbReference type="Proteomes" id="UP000006050"/>
    </source>
</evidence>
<evidence type="ECO:0000256" key="1">
    <source>
        <dbReference type="ARBA" id="ARBA00008857"/>
    </source>
</evidence>
<evidence type="ECO:0000256" key="2">
    <source>
        <dbReference type="ARBA" id="ARBA00023125"/>
    </source>
</evidence>
<dbReference type="SUPFAM" id="SSF56349">
    <property type="entry name" value="DNA breaking-rejoining enzymes"/>
    <property type="match status" value="1"/>
</dbReference>
<dbReference type="Proteomes" id="UP000006050">
    <property type="component" value="Chromosome"/>
</dbReference>
<dbReference type="Pfam" id="PF13102">
    <property type="entry name" value="Phage_int_SAM_5"/>
    <property type="match status" value="1"/>
</dbReference>
<dbReference type="KEGG" id="bbd:Belba_2155"/>
<dbReference type="Pfam" id="PF00589">
    <property type="entry name" value="Phage_integrase"/>
    <property type="match status" value="1"/>
</dbReference>
<keyword evidence="6" id="KW-1185">Reference proteome</keyword>
<dbReference type="Gene3D" id="1.10.150.130">
    <property type="match status" value="1"/>
</dbReference>
<comment type="similarity">
    <text evidence="1">Belongs to the 'phage' integrase family.</text>
</comment>
<keyword evidence="2" id="KW-0238">DNA-binding</keyword>
<dbReference type="InterPro" id="IPR010998">
    <property type="entry name" value="Integrase_recombinase_N"/>
</dbReference>
<dbReference type="GO" id="GO:0006310">
    <property type="term" value="P:DNA recombination"/>
    <property type="evidence" value="ECO:0007669"/>
    <property type="project" value="UniProtKB-KW"/>
</dbReference>
<dbReference type="CDD" id="cd01185">
    <property type="entry name" value="INTN1_C_like"/>
    <property type="match status" value="1"/>
</dbReference>
<dbReference type="PANTHER" id="PTHR30349:SF64">
    <property type="entry name" value="PROPHAGE INTEGRASE INTD-RELATED"/>
    <property type="match status" value="1"/>
</dbReference>
<name>I3Z654_BELBD</name>
<proteinExistence type="inferred from homology"/>
<evidence type="ECO:0000259" key="4">
    <source>
        <dbReference type="PROSITE" id="PS51898"/>
    </source>
</evidence>
<accession>I3Z654</accession>
<dbReference type="STRING" id="866536.Belba_2155"/>
<dbReference type="RefSeq" id="WP_014772683.1">
    <property type="nucleotide sequence ID" value="NC_018010.1"/>
</dbReference>
<protein>
    <submittedName>
        <fullName evidence="5">Site-specific recombinase XerD</fullName>
    </submittedName>
</protein>
<reference evidence="6" key="1">
    <citation type="submission" date="2012-06" db="EMBL/GenBank/DDBJ databases">
        <title>The complete genome of Belliella baltica DSM 15883.</title>
        <authorList>
            <person name="Lucas S."/>
            <person name="Copeland A."/>
            <person name="Lapidus A."/>
            <person name="Goodwin L."/>
            <person name="Pitluck S."/>
            <person name="Peters L."/>
            <person name="Mikhailova N."/>
            <person name="Davenport K."/>
            <person name="Kyrpides N."/>
            <person name="Mavromatis K."/>
            <person name="Pagani I."/>
            <person name="Ivanova N."/>
            <person name="Ovchinnikova G."/>
            <person name="Zeytun A."/>
            <person name="Detter J.C."/>
            <person name="Han C."/>
            <person name="Land M."/>
            <person name="Hauser L."/>
            <person name="Markowitz V."/>
            <person name="Cheng J.-F."/>
            <person name="Hugenholtz P."/>
            <person name="Woyke T."/>
            <person name="Wu D."/>
            <person name="Tindall B."/>
            <person name="Pomrenke H."/>
            <person name="Brambilla E."/>
            <person name="Klenk H.-P."/>
            <person name="Eisen J.A."/>
        </authorList>
    </citation>
    <scope>NUCLEOTIDE SEQUENCE [LARGE SCALE GENOMIC DNA]</scope>
    <source>
        <strain evidence="6">DSM 15883 / CIP 108006 / LMG 21964 / BA134</strain>
    </source>
</reference>
<feature type="domain" description="Tyr recombinase" evidence="4">
    <location>
        <begin position="246"/>
        <end position="433"/>
    </location>
</feature>
<sequence>MQATLSFMLRKDLINKKGEQPLVLIIHLRGQKVKVSTGIKLIPELWSHDKQEIIDLTIKQKAILEKKFGDLIPRKITLIMYQDILNELKSKIRQIEIDFRAKAIVYDLEMLVSKVKESKKEVTKKVEPTTLVYDFIDQYITENAPSRVKGSMVVYKSLKKHLKNFQDFRRTPIRFQEMNYQFFQDFQNYLIQWEKKNPKTGHVTFLNNISIAKQLSTLKTFINYAKRKGIEVNDGFKEFTIKKEKLEVIALTAKEFEKLITHDLSNNKRLDQIRDIFVFSCATGYRYSDLEQLQRHHIKEDEIKLVITKTKEPSIVPLNQYSRAILEKYAEHLNPLPMISNQKFNKYIKELCKLAEINDPVEIIRFRGAKREVKIVPKHEMISAHTGRKTFVTLSLAFGMAAEVVMKVTGHSDYKSFKRYIEVDEDRKKNEMNKAWN</sequence>